<dbReference type="PANTHER" id="PTHR43480:SF1">
    <property type="entry name" value="ACYL-[ACYL-CARRIER-PROTEIN]--UDP-N-ACETYLGLUCOSAMINE O-ACYLTRANSFERASE, MITOCHONDRIAL-RELATED"/>
    <property type="match status" value="1"/>
</dbReference>
<dbReference type="RefSeq" id="WP_119275852.1">
    <property type="nucleotide sequence ID" value="NZ_QWLA01000005.1"/>
</dbReference>
<evidence type="ECO:0000256" key="4">
    <source>
        <dbReference type="ARBA" id="ARBA00022679"/>
    </source>
</evidence>
<dbReference type="PANTHER" id="PTHR43480">
    <property type="entry name" value="ACYL-[ACYL-CARRIER-PROTEIN]--UDP-N-ACETYLGLUCOSAMINE O-ACYLTRANSFERASE"/>
    <property type="match status" value="1"/>
</dbReference>
<reference evidence="9 10" key="1">
    <citation type="submission" date="2018-08" db="EMBL/GenBank/DDBJ databases">
        <title>Meiothermus roseus NBRC 110900 genome sequencing project.</title>
        <authorList>
            <person name="Da Costa M.S."/>
            <person name="Albuquerque L."/>
            <person name="Raposo P."/>
            <person name="Froufe H.J.C."/>
            <person name="Barroso C.S."/>
            <person name="Egas C."/>
        </authorList>
    </citation>
    <scope>NUCLEOTIDE SEQUENCE [LARGE SCALE GENOMIC DNA]</scope>
    <source>
        <strain evidence="9 10">NBRC 110900</strain>
    </source>
</reference>
<dbReference type="InterPro" id="IPR029098">
    <property type="entry name" value="Acetyltransf_C"/>
</dbReference>
<dbReference type="GO" id="GO:0009245">
    <property type="term" value="P:lipid A biosynthetic process"/>
    <property type="evidence" value="ECO:0007669"/>
    <property type="project" value="UniProtKB-KW"/>
</dbReference>
<proteinExistence type="predicted"/>
<keyword evidence="5" id="KW-0677">Repeat</keyword>
<evidence type="ECO:0000256" key="2">
    <source>
        <dbReference type="ARBA" id="ARBA00022516"/>
    </source>
</evidence>
<gene>
    <name evidence="9" type="primary">lpxA</name>
    <name evidence="9" type="ORF">Mrose_00497</name>
</gene>
<feature type="domain" description="UDP N-acetylglucosamine O-acyltransferase C-terminal" evidence="8">
    <location>
        <begin position="177"/>
        <end position="250"/>
    </location>
</feature>
<dbReference type="Pfam" id="PF00132">
    <property type="entry name" value="Hexapep"/>
    <property type="match status" value="2"/>
</dbReference>
<dbReference type="GO" id="GO:0016020">
    <property type="term" value="C:membrane"/>
    <property type="evidence" value="ECO:0007669"/>
    <property type="project" value="GOC"/>
</dbReference>
<evidence type="ECO:0000313" key="9">
    <source>
        <dbReference type="EMBL" id="RIH89112.1"/>
    </source>
</evidence>
<keyword evidence="3" id="KW-0441">Lipid A biosynthesis</keyword>
<dbReference type="Gene3D" id="1.20.1180.10">
    <property type="entry name" value="Udp N-acetylglucosamine O-acyltransferase, C-terminal domain"/>
    <property type="match status" value="1"/>
</dbReference>
<evidence type="ECO:0000256" key="7">
    <source>
        <dbReference type="ARBA" id="ARBA00023315"/>
    </source>
</evidence>
<sequence length="262" mass="27986">MTHTLIHPTAVVSPKARLLGRVEIGPYAVIEGPCEVGDGVRIGPHAVILPYVRLGEEVRVGAHAVLGGEPQDLSFKGQESWLEVGARTILREGVTLHRSTREDCPTRIGTGCYLMAYSHVAHDCQVGDGVILTNNVMLAGHVSVGKGAVIGGGAAVHQFVRIGAGAMLGGMAGARKDILPFTLATEVPAIHYRLNTVGLRRSGVNGERYKALERAFRALRAGNSLPEDLPETPEVLELRAFLASPSKRGIARFVQHDADWEG</sequence>
<evidence type="ECO:0000313" key="10">
    <source>
        <dbReference type="Proteomes" id="UP000265341"/>
    </source>
</evidence>
<accession>A0A399F2P5</accession>
<dbReference type="InterPro" id="IPR011004">
    <property type="entry name" value="Trimer_LpxA-like_sf"/>
</dbReference>
<dbReference type="SUPFAM" id="SSF51161">
    <property type="entry name" value="Trimeric LpxA-like enzymes"/>
    <property type="match status" value="1"/>
</dbReference>
<evidence type="ECO:0000256" key="3">
    <source>
        <dbReference type="ARBA" id="ARBA00022556"/>
    </source>
</evidence>
<evidence type="ECO:0000256" key="5">
    <source>
        <dbReference type="ARBA" id="ARBA00022737"/>
    </source>
</evidence>
<dbReference type="OrthoDB" id="9807278at2"/>
<dbReference type="InterPro" id="IPR018357">
    <property type="entry name" value="Hexapep_transf_CS"/>
</dbReference>
<keyword evidence="1" id="KW-0963">Cytoplasm</keyword>
<keyword evidence="6" id="KW-0443">Lipid metabolism</keyword>
<dbReference type="NCBIfam" id="TIGR01852">
    <property type="entry name" value="lipid_A_lpxA"/>
    <property type="match status" value="1"/>
</dbReference>
<dbReference type="InterPro" id="IPR037157">
    <property type="entry name" value="Acetyltransf_C_sf"/>
</dbReference>
<dbReference type="InterPro" id="IPR001451">
    <property type="entry name" value="Hexapep"/>
</dbReference>
<dbReference type="EC" id="2.3.1.129" evidence="9"/>
<evidence type="ECO:0000259" key="8">
    <source>
        <dbReference type="Pfam" id="PF13720"/>
    </source>
</evidence>
<dbReference type="PROSITE" id="PS00101">
    <property type="entry name" value="HEXAPEP_TRANSFERASES"/>
    <property type="match status" value="1"/>
</dbReference>
<dbReference type="CDD" id="cd03351">
    <property type="entry name" value="LbH_UDP-GlcNAc_AT"/>
    <property type="match status" value="1"/>
</dbReference>
<dbReference type="PIRSF" id="PIRSF000456">
    <property type="entry name" value="UDP-GlcNAc_acltr"/>
    <property type="match status" value="1"/>
</dbReference>
<dbReference type="GO" id="GO:0008780">
    <property type="term" value="F:acyl-[acyl-carrier-protein]-UDP-N-acetylglucosamine O-acyltransferase activity"/>
    <property type="evidence" value="ECO:0007669"/>
    <property type="project" value="UniProtKB-EC"/>
</dbReference>
<keyword evidence="2" id="KW-0444">Lipid biosynthesis</keyword>
<name>A0A399F2P5_9DEIN</name>
<organism evidence="9 10">
    <name type="scientific">Calidithermus roseus</name>
    <dbReference type="NCBI Taxonomy" id="1644118"/>
    <lineage>
        <taxon>Bacteria</taxon>
        <taxon>Thermotogati</taxon>
        <taxon>Deinococcota</taxon>
        <taxon>Deinococci</taxon>
        <taxon>Thermales</taxon>
        <taxon>Thermaceae</taxon>
        <taxon>Calidithermus</taxon>
    </lineage>
</organism>
<dbReference type="AlphaFoldDB" id="A0A399F2P5"/>
<keyword evidence="4 9" id="KW-0808">Transferase</keyword>
<evidence type="ECO:0000256" key="6">
    <source>
        <dbReference type="ARBA" id="ARBA00023098"/>
    </source>
</evidence>
<dbReference type="EMBL" id="QWLA01000005">
    <property type="protein sequence ID" value="RIH89112.1"/>
    <property type="molecule type" value="Genomic_DNA"/>
</dbReference>
<keyword evidence="10" id="KW-1185">Reference proteome</keyword>
<evidence type="ECO:0000256" key="1">
    <source>
        <dbReference type="ARBA" id="ARBA00022490"/>
    </source>
</evidence>
<dbReference type="NCBIfam" id="NF003657">
    <property type="entry name" value="PRK05289.1"/>
    <property type="match status" value="1"/>
</dbReference>
<dbReference type="InterPro" id="IPR010137">
    <property type="entry name" value="Lipid_A_LpxA"/>
</dbReference>
<dbReference type="Pfam" id="PF13720">
    <property type="entry name" value="Acetyltransf_11"/>
    <property type="match status" value="1"/>
</dbReference>
<dbReference type="Gene3D" id="2.160.10.10">
    <property type="entry name" value="Hexapeptide repeat proteins"/>
    <property type="match status" value="1"/>
</dbReference>
<comment type="caution">
    <text evidence="9">The sequence shown here is derived from an EMBL/GenBank/DDBJ whole genome shotgun (WGS) entry which is preliminary data.</text>
</comment>
<dbReference type="Proteomes" id="UP000265341">
    <property type="component" value="Unassembled WGS sequence"/>
</dbReference>
<keyword evidence="7 9" id="KW-0012">Acyltransferase</keyword>
<protein>
    <submittedName>
        <fullName evidence="9">Acyl-[acyl-carrier-protein]--UDP-N-acetylglucosamine O-acyltransferase</fullName>
        <ecNumber evidence="9">2.3.1.129</ecNumber>
    </submittedName>
</protein>